<feature type="compositionally biased region" description="Acidic residues" evidence="1">
    <location>
        <begin position="410"/>
        <end position="424"/>
    </location>
</feature>
<dbReference type="InterPro" id="IPR005607">
    <property type="entry name" value="BSD_dom"/>
</dbReference>
<keyword evidence="4" id="KW-1185">Reference proteome</keyword>
<dbReference type="KEGG" id="qsa:O6P43_015964"/>
<dbReference type="Proteomes" id="UP001163823">
    <property type="component" value="Chromosome 6"/>
</dbReference>
<dbReference type="PANTHER" id="PTHR31923">
    <property type="entry name" value="BSD DOMAIN-CONTAINING PROTEIN"/>
    <property type="match status" value="1"/>
</dbReference>
<feature type="region of interest" description="Disordered" evidence="1">
    <location>
        <begin position="97"/>
        <end position="160"/>
    </location>
</feature>
<proteinExistence type="predicted"/>
<dbReference type="SMART" id="SM00751">
    <property type="entry name" value="BSD"/>
    <property type="match status" value="1"/>
</dbReference>
<dbReference type="PROSITE" id="PS50858">
    <property type="entry name" value="BSD"/>
    <property type="match status" value="1"/>
</dbReference>
<dbReference type="AlphaFoldDB" id="A0AAD7LY81"/>
<evidence type="ECO:0000313" key="3">
    <source>
        <dbReference type="EMBL" id="KAJ7966501.1"/>
    </source>
</evidence>
<feature type="region of interest" description="Disordered" evidence="1">
    <location>
        <begin position="10"/>
        <end position="76"/>
    </location>
</feature>
<comment type="caution">
    <text evidence="3">The sequence shown here is derived from an EMBL/GenBank/DDBJ whole genome shotgun (WGS) entry which is preliminary data.</text>
</comment>
<feature type="compositionally biased region" description="Low complexity" evidence="1">
    <location>
        <begin position="50"/>
        <end position="60"/>
    </location>
</feature>
<feature type="compositionally biased region" description="Polar residues" evidence="1">
    <location>
        <begin position="141"/>
        <end position="159"/>
    </location>
</feature>
<gene>
    <name evidence="3" type="ORF">O6P43_015964</name>
</gene>
<dbReference type="Gene3D" id="1.10.3970.10">
    <property type="entry name" value="BSD domain"/>
    <property type="match status" value="1"/>
</dbReference>
<dbReference type="Pfam" id="PF03909">
    <property type="entry name" value="BSD"/>
    <property type="match status" value="1"/>
</dbReference>
<feature type="region of interest" description="Disordered" evidence="1">
    <location>
        <begin position="405"/>
        <end position="433"/>
    </location>
</feature>
<name>A0AAD7LY81_QUISA</name>
<sequence length="464" mass="52461">MSWLARSLTNSLRLDGYDYGGDGYDDEENDVVPHQPHDPTPSQTNDEGQSHQQQQQQHGPQENEIESEKEAQSRGVKDDLNEFKQTLTRQLWGVASFLAPPPSQPSTPSVHHNESDPDVLKWNQSENSDQYVSGNEEELDQGSSDEAISGTGSQFSEIGTMSRCEVPENLRMDSNLIPFGSESERDEESGMEDWDLGRAVGITDEVLAFARNIAMHPETWLDFPIDEEEDTDDFDMSDAQHQHVLAIERLAPRLAALRFELSPCHMSESYFWKVYFVLLHSRLNKRDAEILSSTQVMAARALWMQELHKQTKPESDWFGSSTSYSKDTVVHEDLVSRSSNDAYFEDVPHQIYAYESTLFPVMTVYGTEKQPIESSDMHFIDKSVIEERPLVKTKDDDVLVGQSSKTVTQDYEDDEDDWLDEDSELGGYGGTTITIGNEEDISFSDLEDDDYGKLPVKSNVVSKG</sequence>
<evidence type="ECO:0000256" key="1">
    <source>
        <dbReference type="SAM" id="MobiDB-lite"/>
    </source>
</evidence>
<dbReference type="PANTHER" id="PTHR31923:SF27">
    <property type="entry name" value="BSD DOMAIN-CONTAINING PROTEIN"/>
    <property type="match status" value="1"/>
</dbReference>
<dbReference type="EMBL" id="JARAOO010000006">
    <property type="protein sequence ID" value="KAJ7966501.1"/>
    <property type="molecule type" value="Genomic_DNA"/>
</dbReference>
<feature type="compositionally biased region" description="Polar residues" evidence="1">
    <location>
        <begin position="122"/>
        <end position="133"/>
    </location>
</feature>
<protein>
    <submittedName>
        <fullName evidence="3">BSD domain-containing family protein</fullName>
    </submittedName>
</protein>
<dbReference type="SUPFAM" id="SSF140383">
    <property type="entry name" value="BSD domain-like"/>
    <property type="match status" value="1"/>
</dbReference>
<accession>A0AAD7LY81</accession>
<reference evidence="3" key="1">
    <citation type="journal article" date="2023" name="Science">
        <title>Elucidation of the pathway for biosynthesis of saponin adjuvants from the soapbark tree.</title>
        <authorList>
            <person name="Reed J."/>
            <person name="Orme A."/>
            <person name="El-Demerdash A."/>
            <person name="Owen C."/>
            <person name="Martin L.B.B."/>
            <person name="Misra R.C."/>
            <person name="Kikuchi S."/>
            <person name="Rejzek M."/>
            <person name="Martin A.C."/>
            <person name="Harkess A."/>
            <person name="Leebens-Mack J."/>
            <person name="Louveau T."/>
            <person name="Stephenson M.J."/>
            <person name="Osbourn A."/>
        </authorList>
    </citation>
    <scope>NUCLEOTIDE SEQUENCE</scope>
    <source>
        <strain evidence="3">S10</strain>
    </source>
</reference>
<feature type="domain" description="BSD" evidence="2">
    <location>
        <begin position="231"/>
        <end position="283"/>
    </location>
</feature>
<feature type="compositionally biased region" description="Basic and acidic residues" evidence="1">
    <location>
        <begin position="66"/>
        <end position="76"/>
    </location>
</feature>
<evidence type="ECO:0000313" key="4">
    <source>
        <dbReference type="Proteomes" id="UP001163823"/>
    </source>
</evidence>
<organism evidence="3 4">
    <name type="scientific">Quillaja saponaria</name>
    <name type="common">Soap bark tree</name>
    <dbReference type="NCBI Taxonomy" id="32244"/>
    <lineage>
        <taxon>Eukaryota</taxon>
        <taxon>Viridiplantae</taxon>
        <taxon>Streptophyta</taxon>
        <taxon>Embryophyta</taxon>
        <taxon>Tracheophyta</taxon>
        <taxon>Spermatophyta</taxon>
        <taxon>Magnoliopsida</taxon>
        <taxon>eudicotyledons</taxon>
        <taxon>Gunneridae</taxon>
        <taxon>Pentapetalae</taxon>
        <taxon>rosids</taxon>
        <taxon>fabids</taxon>
        <taxon>Fabales</taxon>
        <taxon>Quillajaceae</taxon>
        <taxon>Quillaja</taxon>
    </lineage>
</organism>
<dbReference type="InterPro" id="IPR035925">
    <property type="entry name" value="BSD_dom_sf"/>
</dbReference>
<evidence type="ECO:0000259" key="2">
    <source>
        <dbReference type="PROSITE" id="PS50858"/>
    </source>
</evidence>